<dbReference type="InterPro" id="IPR019378">
    <property type="entry name" value="GDP-Fuc_O-FucTrfase"/>
</dbReference>
<keyword evidence="8" id="KW-0269">Exonuclease</keyword>
<evidence type="ECO:0000256" key="3">
    <source>
        <dbReference type="ARBA" id="ARBA00022679"/>
    </source>
</evidence>
<reference evidence="8" key="1">
    <citation type="journal article" date="2018" name="Nat. Genet.">
        <title>Extensive intraspecific gene order and gene structural variations between Mo17 and other maize genomes.</title>
        <authorList>
            <person name="Sun S."/>
            <person name="Zhou Y."/>
            <person name="Chen J."/>
            <person name="Shi J."/>
            <person name="Zhao H."/>
            <person name="Zhao H."/>
            <person name="Song W."/>
            <person name="Zhang M."/>
            <person name="Cui Y."/>
            <person name="Dong X."/>
            <person name="Liu H."/>
            <person name="Ma X."/>
            <person name="Jiao Y."/>
            <person name="Wang B."/>
            <person name="Wei X."/>
            <person name="Stein J.C."/>
            <person name="Glaubitz J.C."/>
            <person name="Lu F."/>
            <person name="Yu G."/>
            <person name="Liang C."/>
            <person name="Fengler K."/>
            <person name="Li B."/>
            <person name="Rafalski A."/>
            <person name="Schnable P.S."/>
            <person name="Ware D.H."/>
            <person name="Buckler E.S."/>
            <person name="Lai J."/>
        </authorList>
    </citation>
    <scope>NUCLEOTIDE SEQUENCE [LARGE SCALE GENOMIC DNA]</scope>
    <source>
        <tissue evidence="8">Seedling</tissue>
    </source>
</reference>
<dbReference type="PANTHER" id="PTHR37220">
    <property type="entry name" value="O-FUCOSYLTRANSFERASE 23"/>
    <property type="match status" value="1"/>
</dbReference>
<organism evidence="8">
    <name type="scientific">Zea mays</name>
    <name type="common">Maize</name>
    <dbReference type="NCBI Taxonomy" id="4577"/>
    <lineage>
        <taxon>Eukaryota</taxon>
        <taxon>Viridiplantae</taxon>
        <taxon>Streptophyta</taxon>
        <taxon>Embryophyta</taxon>
        <taxon>Tracheophyta</taxon>
        <taxon>Spermatophyta</taxon>
        <taxon>Magnoliopsida</taxon>
        <taxon>Liliopsida</taxon>
        <taxon>Poales</taxon>
        <taxon>Poaceae</taxon>
        <taxon>PACMAD clade</taxon>
        <taxon>Panicoideae</taxon>
        <taxon>Andropogonodae</taxon>
        <taxon>Andropogoneae</taxon>
        <taxon>Tripsacinae</taxon>
        <taxon>Zea</taxon>
    </lineage>
</organism>
<feature type="region of interest" description="Disordered" evidence="7">
    <location>
        <begin position="456"/>
        <end position="475"/>
    </location>
</feature>
<feature type="region of interest" description="Disordered" evidence="7">
    <location>
        <begin position="189"/>
        <end position="212"/>
    </location>
</feature>
<keyword evidence="3" id="KW-0808">Transferase</keyword>
<dbReference type="EMBL" id="NCVQ01000001">
    <property type="protein sequence ID" value="PWZ56908.1"/>
    <property type="molecule type" value="Genomic_DNA"/>
</dbReference>
<dbReference type="Proteomes" id="UP000251960">
    <property type="component" value="Chromosome 1"/>
</dbReference>
<comment type="similarity">
    <text evidence="1">Belongs to the glycosyltransferase GT106 family.</text>
</comment>
<dbReference type="GO" id="GO:0016757">
    <property type="term" value="F:glycosyltransferase activity"/>
    <property type="evidence" value="ECO:0007669"/>
    <property type="project" value="UniProtKB-KW"/>
</dbReference>
<feature type="region of interest" description="Disordered" evidence="7">
    <location>
        <begin position="518"/>
        <end position="540"/>
    </location>
</feature>
<accession>A0A317YDZ4</accession>
<evidence type="ECO:0000256" key="6">
    <source>
        <dbReference type="ARBA" id="ARBA00030350"/>
    </source>
</evidence>
<keyword evidence="4" id="KW-0294">Fucose metabolism</keyword>
<sequence>MRDRRKPSWRMSCAFVGKCHNSLEFLCITISNLFFPNQGTQLLYCSSLSRRSHCRISNVWSFLHSANFIMIIWKNVMKITEQLSKTVIATFLSTQTEGRLGCNVSHVNTYSGIAEKSMDKFAALISSFRYPGPRASGLHAPLKDVKNTLSVRSILKAPEKGTFRHTAKKTVPEIETEVVKVISKIREAGQRARHEAGGSHSKQRRDSSTNPPVSYVAVHMRVEKDWMIHCKKWEQRSKSHEICSSKEEIIHKVSQITDLRRPVVVYLAVADSLLEDDSITSGWRVGMVAYEKKKLGVTDIYDRQPYLIKSAIDFEVCSRADVFVGNSFSTFSNLVVLSRTERLYNLGKASLCGENIGLSSYAYNVMGDDGEPQRWMTDMSDTSLQRKGASKFYNGKTNSVADAAQPAKGTADPVNPSPKKCKGFLSFGFSWTKSWSRRGATSSSENFGKTLSAALTGSAQGNNRGGGNEHQGCQDPAAHCLHLHRRSNTPGVSASPSGPGALRPQLISVQMQSVSVAGVEDVAESTASVSPREKRRRSLQ</sequence>
<keyword evidence="5" id="KW-0119">Carbohydrate metabolism</keyword>
<dbReference type="AlphaFoldDB" id="A0A317YDZ4"/>
<evidence type="ECO:0000256" key="4">
    <source>
        <dbReference type="ARBA" id="ARBA00023253"/>
    </source>
</evidence>
<dbReference type="GO" id="GO:0004527">
    <property type="term" value="F:exonuclease activity"/>
    <property type="evidence" value="ECO:0007669"/>
    <property type="project" value="UniProtKB-KW"/>
</dbReference>
<evidence type="ECO:0000256" key="5">
    <source>
        <dbReference type="ARBA" id="ARBA00023277"/>
    </source>
</evidence>
<dbReference type="GO" id="GO:0009875">
    <property type="term" value="P:pollen-pistil interaction"/>
    <property type="evidence" value="ECO:0007669"/>
    <property type="project" value="InterPro"/>
</dbReference>
<dbReference type="ExpressionAtlas" id="A0A317YDZ4">
    <property type="expression patterns" value="baseline and differential"/>
</dbReference>
<dbReference type="GO" id="GO:0006004">
    <property type="term" value="P:fucose metabolic process"/>
    <property type="evidence" value="ECO:0007669"/>
    <property type="project" value="UniProtKB-KW"/>
</dbReference>
<dbReference type="InterPro" id="IPR044982">
    <property type="entry name" value="AtOFT1-like"/>
</dbReference>
<proteinExistence type="inferred from homology"/>
<dbReference type="Gene3D" id="3.40.50.11350">
    <property type="match status" value="1"/>
</dbReference>
<keyword evidence="2" id="KW-0328">Glycosyltransferase</keyword>
<keyword evidence="8" id="KW-0378">Hydrolase</keyword>
<evidence type="ECO:0000256" key="2">
    <source>
        <dbReference type="ARBA" id="ARBA00022676"/>
    </source>
</evidence>
<evidence type="ECO:0000256" key="1">
    <source>
        <dbReference type="ARBA" id="ARBA00007737"/>
    </source>
</evidence>
<dbReference type="Pfam" id="PF10250">
    <property type="entry name" value="O-FucT"/>
    <property type="match status" value="1"/>
</dbReference>
<dbReference type="PANTHER" id="PTHR37220:SF1">
    <property type="entry name" value="O-FUCOSYLTRANSFERASE 23"/>
    <property type="match status" value="1"/>
</dbReference>
<evidence type="ECO:0000256" key="7">
    <source>
        <dbReference type="SAM" id="MobiDB-lite"/>
    </source>
</evidence>
<protein>
    <recommendedName>
        <fullName evidence="6">O-fucosyltransferase family protein</fullName>
    </recommendedName>
</protein>
<dbReference type="CDD" id="cd11296">
    <property type="entry name" value="O-FucT_like"/>
    <property type="match status" value="1"/>
</dbReference>
<evidence type="ECO:0000313" key="8">
    <source>
        <dbReference type="EMBL" id="PWZ56908.1"/>
    </source>
</evidence>
<name>A0A317YDZ4_MAIZE</name>
<gene>
    <name evidence="8" type="primary">EXO1_1</name>
    <name evidence="8" type="ORF">Zm00014a_011380</name>
</gene>
<comment type="caution">
    <text evidence="8">The sequence shown here is derived from an EMBL/GenBank/DDBJ whole genome shotgun (WGS) entry which is preliminary data.</text>
</comment>
<keyword evidence="8" id="KW-0540">Nuclease</keyword>